<sequence>MPLPTISTPTFELILPSNGKKIKYRPFLVKEEKVLILALETGDTSDITRAIKDVLKACILTRGVKVDQLPTFDIEYLFLNIRARSVGETIKILVNCPDDGGQTQVSVDVDISEVEVIKNEKHNIDIDIDGQYKLRMKYPSLEQFINNNFNFKDEEQDVFKMVASCVDLVYDEETAYDDFTEKEMIKFLEQFNSAQFKEIENFFDTMPKLSHTITVTNPNTGVENQVTLEGLSSFFA</sequence>
<evidence type="ECO:0000313" key="4">
    <source>
        <dbReference type="Proteomes" id="UP000202784"/>
    </source>
</evidence>
<dbReference type="EMBL" id="KU686204">
    <property type="protein sequence ID" value="AOV60156.1"/>
    <property type="molecule type" value="Genomic_DNA"/>
</dbReference>
<reference evidence="4 5" key="1">
    <citation type="journal article" date="2016" name="Virology">
        <title>The genomic content and context of auxiliary metabolic genes in marine cyanomyoviruses.</title>
        <authorList>
            <person name="Crummett L.T."/>
            <person name="Puxty R.J."/>
            <person name="Weihe C."/>
            <person name="Marston M.F."/>
            <person name="Martiny J.B."/>
        </authorList>
    </citation>
    <scope>NUCLEOTIDE SEQUENCE [LARGE SCALE GENOMIC DNA]</scope>
    <source>
        <strain evidence="1">0808SB05</strain>
        <strain evidence="2">0908SB82</strain>
        <strain evidence="3">1109NB16</strain>
    </source>
</reference>
<dbReference type="KEGG" id="vg:30307593"/>
<dbReference type="OrthoDB" id="9468at10239"/>
<dbReference type="Proteomes" id="UP000202784">
    <property type="component" value="Segment"/>
</dbReference>
<dbReference type="Pfam" id="PF12322">
    <property type="entry name" value="T4_baseplate"/>
    <property type="match status" value="1"/>
</dbReference>
<dbReference type="EMBL" id="KU686205">
    <property type="protein sequence ID" value="AOV60384.1"/>
    <property type="molecule type" value="Genomic_DNA"/>
</dbReference>
<accession>A0A1D8KPQ5</accession>
<evidence type="ECO:0000313" key="3">
    <source>
        <dbReference type="EMBL" id="AOV60612.1"/>
    </source>
</evidence>
<dbReference type="InterPro" id="IPR024364">
    <property type="entry name" value="Baseplate_phage_T4-like"/>
</dbReference>
<gene>
    <name evidence="3" type="ORF">N161109_009</name>
    <name evidence="1" type="ORF">S050808_009</name>
    <name evidence="2" type="ORF">S820908_009</name>
</gene>
<name>A0A1D8KPQ5_9CAUD</name>
<dbReference type="RefSeq" id="YP_009322444.1">
    <property type="nucleotide sequence ID" value="NC_031922.1"/>
</dbReference>
<evidence type="ECO:0000313" key="1">
    <source>
        <dbReference type="EMBL" id="AOV60156.1"/>
    </source>
</evidence>
<keyword evidence="4" id="KW-1185">Reference proteome</keyword>
<dbReference type="Proteomes" id="UP000241903">
    <property type="component" value="Segment"/>
</dbReference>
<evidence type="ECO:0000313" key="2">
    <source>
        <dbReference type="EMBL" id="AOV60384.1"/>
    </source>
</evidence>
<protein>
    <submittedName>
        <fullName evidence="3">Baseplate hub assembly chaperone</fullName>
    </submittedName>
</protein>
<dbReference type="Proteomes" id="UP000240393">
    <property type="component" value="Segment"/>
</dbReference>
<proteinExistence type="predicted"/>
<dbReference type="GeneID" id="30307593"/>
<organism evidence="3 4">
    <name type="scientific">Synechococcus phage S-CAM9</name>
    <dbReference type="NCBI Taxonomy" id="1883369"/>
    <lineage>
        <taxon>Viruses</taxon>
        <taxon>Duplodnaviria</taxon>
        <taxon>Heunggongvirae</taxon>
        <taxon>Uroviricota</taxon>
        <taxon>Caudoviricetes</taxon>
        <taxon>Pantevenvirales</taxon>
        <taxon>Kyanoviridae</taxon>
        <taxon>Kanaloavirus</taxon>
        <taxon>Kanaloavirus scam9</taxon>
    </lineage>
</organism>
<evidence type="ECO:0000313" key="5">
    <source>
        <dbReference type="Proteomes" id="UP000240393"/>
    </source>
</evidence>
<dbReference type="EMBL" id="KU686206">
    <property type="protein sequence ID" value="AOV60612.1"/>
    <property type="molecule type" value="Genomic_DNA"/>
</dbReference>